<name>A0A090T5H4_9VIBR</name>
<dbReference type="EMBL" id="BBMT01000006">
    <property type="protein sequence ID" value="GAL35191.1"/>
    <property type="molecule type" value="Genomic_DNA"/>
</dbReference>
<sequence>MFVNGQRAYDIDFDSTGSWVGTYNKVEMRVDIPEGADVAITWETGDTALNTDYVVFDRR</sequence>
<keyword evidence="2" id="KW-1185">Reference proteome</keyword>
<protein>
    <submittedName>
        <fullName evidence="1">Uncharacterized protein</fullName>
    </submittedName>
</protein>
<accession>A0A090T5H4</accession>
<gene>
    <name evidence="1" type="ORF">JCM19240_3561</name>
</gene>
<comment type="caution">
    <text evidence="1">The sequence shown here is derived from an EMBL/GenBank/DDBJ whole genome shotgun (WGS) entry which is preliminary data.</text>
</comment>
<dbReference type="Gene3D" id="2.60.120.260">
    <property type="entry name" value="Galactose-binding domain-like"/>
    <property type="match status" value="1"/>
</dbReference>
<organism evidence="1 2">
    <name type="scientific">Vibrio maritimus</name>
    <dbReference type="NCBI Taxonomy" id="990268"/>
    <lineage>
        <taxon>Bacteria</taxon>
        <taxon>Pseudomonadati</taxon>
        <taxon>Pseudomonadota</taxon>
        <taxon>Gammaproteobacteria</taxon>
        <taxon>Vibrionales</taxon>
        <taxon>Vibrionaceae</taxon>
        <taxon>Vibrio</taxon>
    </lineage>
</organism>
<dbReference type="Proteomes" id="UP000029224">
    <property type="component" value="Unassembled WGS sequence"/>
</dbReference>
<reference evidence="1 2" key="1">
    <citation type="submission" date="2014-09" db="EMBL/GenBank/DDBJ databases">
        <title>Vibrio maritimus JCM 19240. (C210) whole genome shotgun sequence.</title>
        <authorList>
            <person name="Sawabe T."/>
            <person name="Meirelles P."/>
            <person name="Nakanishi M."/>
            <person name="Sayaka M."/>
            <person name="Hattori M."/>
            <person name="Ohkuma M."/>
        </authorList>
    </citation>
    <scope>NUCLEOTIDE SEQUENCE [LARGE SCALE GENOMIC DNA]</scope>
    <source>
        <strain evidence="1 2">JCM 19240</strain>
    </source>
</reference>
<dbReference type="AlphaFoldDB" id="A0A090T5H4"/>
<proteinExistence type="predicted"/>
<evidence type="ECO:0000313" key="1">
    <source>
        <dbReference type="EMBL" id="GAL35191.1"/>
    </source>
</evidence>
<evidence type="ECO:0000313" key="2">
    <source>
        <dbReference type="Proteomes" id="UP000029224"/>
    </source>
</evidence>
<reference evidence="1 2" key="2">
    <citation type="submission" date="2014-09" db="EMBL/GenBank/DDBJ databases">
        <authorList>
            <consortium name="NBRP consortium"/>
            <person name="Sawabe T."/>
            <person name="Meirelles P."/>
            <person name="Nakanishi M."/>
            <person name="Sayaka M."/>
            <person name="Hattori M."/>
            <person name="Ohkuma M."/>
        </authorList>
    </citation>
    <scope>NUCLEOTIDE SEQUENCE [LARGE SCALE GENOMIC DNA]</scope>
    <source>
        <strain evidence="1 2">JCM 19240</strain>
    </source>
</reference>